<evidence type="ECO:0000256" key="5">
    <source>
        <dbReference type="ARBA" id="ARBA00022692"/>
    </source>
</evidence>
<comment type="subcellular location">
    <subcellularLocation>
        <location evidence="1">Membrane</location>
        <topology evidence="1">Single-pass type II membrane protein</topology>
    </subcellularLocation>
</comment>
<evidence type="ECO:0000256" key="4">
    <source>
        <dbReference type="ARBA" id="ARBA00022679"/>
    </source>
</evidence>
<keyword evidence="3" id="KW-0328">Glycosyltransferase</keyword>
<accession>A0AAV4H371</accession>
<evidence type="ECO:0000256" key="11">
    <source>
        <dbReference type="SAM" id="Phobius"/>
    </source>
</evidence>
<dbReference type="PANTHER" id="PTHR19297:SF191">
    <property type="entry name" value="PROTEIN XYLOSYLTRANSFERASE"/>
    <property type="match status" value="1"/>
</dbReference>
<dbReference type="InterPro" id="IPR003406">
    <property type="entry name" value="Glyco_trans_14"/>
</dbReference>
<sequence>MVRRLTLKDATMINLRSISHCFGRWKSSLPAKLFLKRPRKRIFTILVIIVLAVLKLITWHVSLTPFYQNIPATQHVPIETPEETEIYLIGDKTWPELPYEGKRSDKYKEFRAFTLGYFHEISGKFQQTRFQCSSLFAGDPKHVQRTASIAKILAGLEEIRYGGSANVAKVKARNAIPPPPKRLLRKVTKWPAWEFWKLTNEWYLRATSNCEKFKRNRGYITSPLSREEENFPIAFSLLVYKDIEMVERLLRMVYRPQNSYCIHVDMNASPEFYEALKALASCFPENVRIPSHRIPVLWGTYTTVEPELVCMHNLWQMDMDIAPAATKPVNSSRYNAKVAAKFKDTIRVKDSAKVNDKVGVKDTTNGRKKSKWKYLINLTGQEFPLKTNYEMVKILKAFNGANNEEGTLNRADKFRWASKPPHGIKPIKGAVHTIINRATVDFILHDPKSLDFLEWLRDTEFPDETLFASINYNPHLGIPGSYSGQNMENVTAFARFKKWNWRLDYAGCPSRLIVRGVCILST</sequence>
<evidence type="ECO:0000256" key="1">
    <source>
        <dbReference type="ARBA" id="ARBA00004606"/>
    </source>
</evidence>
<evidence type="ECO:0000256" key="7">
    <source>
        <dbReference type="ARBA" id="ARBA00022989"/>
    </source>
</evidence>
<evidence type="ECO:0000256" key="2">
    <source>
        <dbReference type="ARBA" id="ARBA00004922"/>
    </source>
</evidence>
<name>A0AAV4H371_9GAST</name>
<reference evidence="12 13" key="1">
    <citation type="journal article" date="2021" name="Elife">
        <title>Chloroplast acquisition without the gene transfer in kleptoplastic sea slugs, Plakobranchus ocellatus.</title>
        <authorList>
            <person name="Maeda T."/>
            <person name="Takahashi S."/>
            <person name="Yoshida T."/>
            <person name="Shimamura S."/>
            <person name="Takaki Y."/>
            <person name="Nagai Y."/>
            <person name="Toyoda A."/>
            <person name="Suzuki Y."/>
            <person name="Arimoto A."/>
            <person name="Ishii H."/>
            <person name="Satoh N."/>
            <person name="Nishiyama T."/>
            <person name="Hasebe M."/>
            <person name="Maruyama T."/>
            <person name="Minagawa J."/>
            <person name="Obokata J."/>
            <person name="Shigenobu S."/>
        </authorList>
    </citation>
    <scope>NUCLEOTIDE SEQUENCE [LARGE SCALE GENOMIC DNA]</scope>
</reference>
<protein>
    <submittedName>
        <fullName evidence="12">Beta-1,3-galactosyl-O-glycosyl-glycoprotein beta-1,6-N-acetylglucosaminyltransferase 3-like</fullName>
    </submittedName>
</protein>
<dbReference type="GO" id="GO:0008375">
    <property type="term" value="F:acetylglucosaminyltransferase activity"/>
    <property type="evidence" value="ECO:0007669"/>
    <property type="project" value="TreeGrafter"/>
</dbReference>
<keyword evidence="5 11" id="KW-0812">Transmembrane</keyword>
<keyword evidence="8 11" id="KW-0472">Membrane</keyword>
<evidence type="ECO:0000256" key="10">
    <source>
        <dbReference type="ARBA" id="ARBA00038150"/>
    </source>
</evidence>
<comment type="pathway">
    <text evidence="2">Protein modification; protein glycosylation.</text>
</comment>
<comment type="caution">
    <text evidence="12">The sequence shown here is derived from an EMBL/GenBank/DDBJ whole genome shotgun (WGS) entry which is preliminary data.</text>
</comment>
<comment type="similarity">
    <text evidence="10">Belongs to the glycosyltransferase 14 family.</text>
</comment>
<evidence type="ECO:0000313" key="12">
    <source>
        <dbReference type="EMBL" id="GFR91982.1"/>
    </source>
</evidence>
<keyword evidence="7 11" id="KW-1133">Transmembrane helix</keyword>
<dbReference type="GO" id="GO:0016020">
    <property type="term" value="C:membrane"/>
    <property type="evidence" value="ECO:0007669"/>
    <property type="project" value="UniProtKB-SubCell"/>
</dbReference>
<keyword evidence="13" id="KW-1185">Reference proteome</keyword>
<dbReference type="EMBL" id="BMAT01005368">
    <property type="protein sequence ID" value="GFR91982.1"/>
    <property type="molecule type" value="Genomic_DNA"/>
</dbReference>
<keyword evidence="6" id="KW-0735">Signal-anchor</keyword>
<keyword evidence="4" id="KW-0808">Transferase</keyword>
<feature type="non-terminal residue" evidence="12">
    <location>
        <position position="522"/>
    </location>
</feature>
<dbReference type="Pfam" id="PF02485">
    <property type="entry name" value="Branch"/>
    <property type="match status" value="2"/>
</dbReference>
<evidence type="ECO:0000256" key="6">
    <source>
        <dbReference type="ARBA" id="ARBA00022968"/>
    </source>
</evidence>
<organism evidence="12 13">
    <name type="scientific">Elysia marginata</name>
    <dbReference type="NCBI Taxonomy" id="1093978"/>
    <lineage>
        <taxon>Eukaryota</taxon>
        <taxon>Metazoa</taxon>
        <taxon>Spiralia</taxon>
        <taxon>Lophotrochozoa</taxon>
        <taxon>Mollusca</taxon>
        <taxon>Gastropoda</taxon>
        <taxon>Heterobranchia</taxon>
        <taxon>Euthyneura</taxon>
        <taxon>Panpulmonata</taxon>
        <taxon>Sacoglossa</taxon>
        <taxon>Placobranchoidea</taxon>
        <taxon>Plakobranchidae</taxon>
        <taxon>Elysia</taxon>
    </lineage>
</organism>
<evidence type="ECO:0000313" key="13">
    <source>
        <dbReference type="Proteomes" id="UP000762676"/>
    </source>
</evidence>
<keyword evidence="9" id="KW-0325">Glycoprotein</keyword>
<evidence type="ECO:0000256" key="8">
    <source>
        <dbReference type="ARBA" id="ARBA00023136"/>
    </source>
</evidence>
<dbReference type="AlphaFoldDB" id="A0AAV4H371"/>
<feature type="transmembrane region" description="Helical" evidence="11">
    <location>
        <begin position="42"/>
        <end position="61"/>
    </location>
</feature>
<dbReference type="PANTHER" id="PTHR19297">
    <property type="entry name" value="GLYCOSYLTRANSFERASE 14 FAMILY MEMBER"/>
    <property type="match status" value="1"/>
</dbReference>
<gene>
    <name evidence="12" type="ORF">ElyMa_002606400</name>
</gene>
<evidence type="ECO:0000256" key="3">
    <source>
        <dbReference type="ARBA" id="ARBA00022676"/>
    </source>
</evidence>
<proteinExistence type="inferred from homology"/>
<evidence type="ECO:0000256" key="9">
    <source>
        <dbReference type="ARBA" id="ARBA00023180"/>
    </source>
</evidence>
<dbReference type="Proteomes" id="UP000762676">
    <property type="component" value="Unassembled WGS sequence"/>
</dbReference>